<dbReference type="InterPro" id="IPR052518">
    <property type="entry name" value="CHR_Transporter"/>
</dbReference>
<dbReference type="PANTHER" id="PTHR43663">
    <property type="entry name" value="CHROMATE TRANSPORT PROTEIN-RELATED"/>
    <property type="match status" value="1"/>
</dbReference>
<gene>
    <name evidence="8" type="ORF">ACFSUC_01705</name>
</gene>
<evidence type="ECO:0000256" key="3">
    <source>
        <dbReference type="ARBA" id="ARBA00022475"/>
    </source>
</evidence>
<keyword evidence="5 7" id="KW-1133">Transmembrane helix</keyword>
<evidence type="ECO:0000256" key="7">
    <source>
        <dbReference type="SAM" id="Phobius"/>
    </source>
</evidence>
<evidence type="ECO:0000256" key="5">
    <source>
        <dbReference type="ARBA" id="ARBA00022989"/>
    </source>
</evidence>
<comment type="subcellular location">
    <subcellularLocation>
        <location evidence="1">Cell membrane</location>
        <topology evidence="1">Multi-pass membrane protein</topology>
    </subcellularLocation>
</comment>
<keyword evidence="9" id="KW-1185">Reference proteome</keyword>
<feature type="transmembrane region" description="Helical" evidence="7">
    <location>
        <begin position="119"/>
        <end position="137"/>
    </location>
</feature>
<evidence type="ECO:0000256" key="2">
    <source>
        <dbReference type="ARBA" id="ARBA00005262"/>
    </source>
</evidence>
<keyword evidence="4 7" id="KW-0812">Transmembrane</keyword>
<proteinExistence type="inferred from homology"/>
<sequence length="211" mass="22577">MNSNPGKLTLLSQIFMTFLKIGPVTFGGGYAMIPLIEKEVVERRGWVKTKDITDIFAVAESVPGAIAINSATFIGYRLAGVSGAIAAMIGVMLPTFFIVVLLSLFFLQVQDHPKVEAAFVAIRATIVALITYAAIKIGKTAAVDKTTVALIGLTVGIMYFVHIHPVLLIIGGGLTGIGIIALKQKLGMKVDLEQEDNAPFKYSDYYIGDGI</sequence>
<reference evidence="9" key="1">
    <citation type="journal article" date="2019" name="Int. J. Syst. Evol. Microbiol.">
        <title>The Global Catalogue of Microorganisms (GCM) 10K type strain sequencing project: providing services to taxonomists for standard genome sequencing and annotation.</title>
        <authorList>
            <consortium name="The Broad Institute Genomics Platform"/>
            <consortium name="The Broad Institute Genome Sequencing Center for Infectious Disease"/>
            <person name="Wu L."/>
            <person name="Ma J."/>
        </authorList>
    </citation>
    <scope>NUCLEOTIDE SEQUENCE [LARGE SCALE GENOMIC DNA]</scope>
    <source>
        <strain evidence="9">KCTC 33676</strain>
    </source>
</reference>
<accession>A0ABW5R7C0</accession>
<evidence type="ECO:0000256" key="4">
    <source>
        <dbReference type="ARBA" id="ARBA00022692"/>
    </source>
</evidence>
<dbReference type="RefSeq" id="WP_379927674.1">
    <property type="nucleotide sequence ID" value="NZ_JBHUMM010000002.1"/>
</dbReference>
<keyword evidence="6 7" id="KW-0472">Membrane</keyword>
<evidence type="ECO:0000256" key="1">
    <source>
        <dbReference type="ARBA" id="ARBA00004651"/>
    </source>
</evidence>
<evidence type="ECO:0000313" key="8">
    <source>
        <dbReference type="EMBL" id="MFD2670319.1"/>
    </source>
</evidence>
<dbReference type="Proteomes" id="UP001597497">
    <property type="component" value="Unassembled WGS sequence"/>
</dbReference>
<protein>
    <submittedName>
        <fullName evidence="8">Chromate transporter</fullName>
    </submittedName>
</protein>
<evidence type="ECO:0000313" key="9">
    <source>
        <dbReference type="Proteomes" id="UP001597497"/>
    </source>
</evidence>
<name>A0ABW5R7C0_9BACL</name>
<feature type="transmembrane region" description="Helical" evidence="7">
    <location>
        <begin position="12"/>
        <end position="33"/>
    </location>
</feature>
<comment type="similarity">
    <text evidence="2">Belongs to the chromate ion transporter (CHR) (TC 2.A.51) family.</text>
</comment>
<evidence type="ECO:0000256" key="6">
    <source>
        <dbReference type="ARBA" id="ARBA00023136"/>
    </source>
</evidence>
<organism evidence="8 9">
    <name type="scientific">Marinicrinis sediminis</name>
    <dbReference type="NCBI Taxonomy" id="1652465"/>
    <lineage>
        <taxon>Bacteria</taxon>
        <taxon>Bacillati</taxon>
        <taxon>Bacillota</taxon>
        <taxon>Bacilli</taxon>
        <taxon>Bacillales</taxon>
        <taxon>Paenibacillaceae</taxon>
    </lineage>
</organism>
<feature type="transmembrane region" description="Helical" evidence="7">
    <location>
        <begin position="54"/>
        <end position="78"/>
    </location>
</feature>
<keyword evidence="3" id="KW-1003">Cell membrane</keyword>
<dbReference type="EMBL" id="JBHUMM010000002">
    <property type="protein sequence ID" value="MFD2670319.1"/>
    <property type="molecule type" value="Genomic_DNA"/>
</dbReference>
<dbReference type="PANTHER" id="PTHR43663:SF2">
    <property type="entry name" value="CHROMATE TRANSPORT PROTEIN-RELATED"/>
    <property type="match status" value="1"/>
</dbReference>
<comment type="caution">
    <text evidence="8">The sequence shown here is derived from an EMBL/GenBank/DDBJ whole genome shotgun (WGS) entry which is preliminary data.</text>
</comment>
<feature type="transmembrane region" description="Helical" evidence="7">
    <location>
        <begin position="84"/>
        <end position="107"/>
    </location>
</feature>
<dbReference type="Pfam" id="PF02417">
    <property type="entry name" value="Chromate_transp"/>
    <property type="match status" value="1"/>
</dbReference>
<dbReference type="InterPro" id="IPR003370">
    <property type="entry name" value="Chromate_transpt"/>
</dbReference>
<feature type="transmembrane region" description="Helical" evidence="7">
    <location>
        <begin position="157"/>
        <end position="182"/>
    </location>
</feature>